<dbReference type="InterPro" id="IPR050351">
    <property type="entry name" value="BphY/WalK/GraS-like"/>
</dbReference>
<dbReference type="Proteomes" id="UP000320176">
    <property type="component" value="Unassembled WGS sequence"/>
</dbReference>
<dbReference type="EC" id="2.7.13.3" evidence="2"/>
<evidence type="ECO:0000313" key="9">
    <source>
        <dbReference type="EMBL" id="TWU01197.1"/>
    </source>
</evidence>
<dbReference type="SMART" id="SM00387">
    <property type="entry name" value="HATPase_c"/>
    <property type="match status" value="1"/>
</dbReference>
<dbReference type="SMART" id="SM00388">
    <property type="entry name" value="HisKA"/>
    <property type="match status" value="1"/>
</dbReference>
<evidence type="ECO:0000256" key="5">
    <source>
        <dbReference type="ARBA" id="ARBA00022777"/>
    </source>
</evidence>
<comment type="catalytic activity">
    <reaction evidence="1">
        <text>ATP + protein L-histidine = ADP + protein N-phospho-L-histidine.</text>
        <dbReference type="EC" id="2.7.13.3"/>
    </reaction>
</comment>
<evidence type="ECO:0000256" key="1">
    <source>
        <dbReference type="ARBA" id="ARBA00000085"/>
    </source>
</evidence>
<dbReference type="Pfam" id="PF00512">
    <property type="entry name" value="HisKA"/>
    <property type="match status" value="1"/>
</dbReference>
<dbReference type="AlphaFoldDB" id="A0A5C6ANW8"/>
<dbReference type="Gene3D" id="1.10.287.130">
    <property type="match status" value="1"/>
</dbReference>
<name>A0A5C6ANW8_9BACT</name>
<protein>
    <recommendedName>
        <fullName evidence="2">histidine kinase</fullName>
        <ecNumber evidence="2">2.7.13.3</ecNumber>
    </recommendedName>
</protein>
<evidence type="ECO:0000256" key="2">
    <source>
        <dbReference type="ARBA" id="ARBA00012438"/>
    </source>
</evidence>
<evidence type="ECO:0000256" key="3">
    <source>
        <dbReference type="ARBA" id="ARBA00022679"/>
    </source>
</evidence>
<dbReference type="GO" id="GO:0030295">
    <property type="term" value="F:protein kinase activator activity"/>
    <property type="evidence" value="ECO:0007669"/>
    <property type="project" value="TreeGrafter"/>
</dbReference>
<accession>A0A5C6ANW8</accession>
<dbReference type="PANTHER" id="PTHR42878">
    <property type="entry name" value="TWO-COMPONENT HISTIDINE KINASE"/>
    <property type="match status" value="1"/>
</dbReference>
<evidence type="ECO:0000259" key="8">
    <source>
        <dbReference type="PROSITE" id="PS50109"/>
    </source>
</evidence>
<dbReference type="PROSITE" id="PS50109">
    <property type="entry name" value="HIS_KIN"/>
    <property type="match status" value="1"/>
</dbReference>
<dbReference type="OrthoDB" id="276172at2"/>
<keyword evidence="3 9" id="KW-0808">Transferase</keyword>
<gene>
    <name evidence="9" type="primary">divJ_2</name>
    <name evidence="9" type="ORF">Pla52n_45690</name>
</gene>
<dbReference type="Pfam" id="PF02518">
    <property type="entry name" value="HATPase_c"/>
    <property type="match status" value="1"/>
</dbReference>
<dbReference type="GO" id="GO:0005524">
    <property type="term" value="F:ATP binding"/>
    <property type="evidence" value="ECO:0007669"/>
    <property type="project" value="UniProtKB-KW"/>
</dbReference>
<dbReference type="SUPFAM" id="SSF55874">
    <property type="entry name" value="ATPase domain of HSP90 chaperone/DNA topoisomerase II/histidine kinase"/>
    <property type="match status" value="1"/>
</dbReference>
<dbReference type="CDD" id="cd00082">
    <property type="entry name" value="HisKA"/>
    <property type="match status" value="1"/>
</dbReference>
<dbReference type="InterPro" id="IPR005467">
    <property type="entry name" value="His_kinase_dom"/>
</dbReference>
<keyword evidence="10" id="KW-1185">Reference proteome</keyword>
<dbReference type="InterPro" id="IPR036890">
    <property type="entry name" value="HATPase_C_sf"/>
</dbReference>
<dbReference type="InterPro" id="IPR003661">
    <property type="entry name" value="HisK_dim/P_dom"/>
</dbReference>
<evidence type="ECO:0000256" key="6">
    <source>
        <dbReference type="ARBA" id="ARBA00022840"/>
    </source>
</evidence>
<dbReference type="GO" id="GO:0007234">
    <property type="term" value="P:osmosensory signaling via phosphorelay pathway"/>
    <property type="evidence" value="ECO:0007669"/>
    <property type="project" value="TreeGrafter"/>
</dbReference>
<organism evidence="9 10">
    <name type="scientific">Stieleria varia</name>
    <dbReference type="NCBI Taxonomy" id="2528005"/>
    <lineage>
        <taxon>Bacteria</taxon>
        <taxon>Pseudomonadati</taxon>
        <taxon>Planctomycetota</taxon>
        <taxon>Planctomycetia</taxon>
        <taxon>Pirellulales</taxon>
        <taxon>Pirellulaceae</taxon>
        <taxon>Stieleria</taxon>
    </lineage>
</organism>
<dbReference type="InterPro" id="IPR003594">
    <property type="entry name" value="HATPase_dom"/>
</dbReference>
<dbReference type="EMBL" id="SJPN01000005">
    <property type="protein sequence ID" value="TWU01197.1"/>
    <property type="molecule type" value="Genomic_DNA"/>
</dbReference>
<evidence type="ECO:0000313" key="10">
    <source>
        <dbReference type="Proteomes" id="UP000320176"/>
    </source>
</evidence>
<keyword evidence="7" id="KW-0902">Two-component regulatory system</keyword>
<dbReference type="Gene3D" id="3.30.565.10">
    <property type="entry name" value="Histidine kinase-like ATPase, C-terminal domain"/>
    <property type="match status" value="1"/>
</dbReference>
<keyword evidence="4" id="KW-0547">Nucleotide-binding</keyword>
<reference evidence="9 10" key="1">
    <citation type="submission" date="2019-02" db="EMBL/GenBank/DDBJ databases">
        <title>Deep-cultivation of Planctomycetes and their phenomic and genomic characterization uncovers novel biology.</title>
        <authorList>
            <person name="Wiegand S."/>
            <person name="Jogler M."/>
            <person name="Boedeker C."/>
            <person name="Pinto D."/>
            <person name="Vollmers J."/>
            <person name="Rivas-Marin E."/>
            <person name="Kohn T."/>
            <person name="Peeters S.H."/>
            <person name="Heuer A."/>
            <person name="Rast P."/>
            <person name="Oberbeckmann S."/>
            <person name="Bunk B."/>
            <person name="Jeske O."/>
            <person name="Meyerdierks A."/>
            <person name="Storesund J.E."/>
            <person name="Kallscheuer N."/>
            <person name="Luecker S."/>
            <person name="Lage O.M."/>
            <person name="Pohl T."/>
            <person name="Merkel B.J."/>
            <person name="Hornburger P."/>
            <person name="Mueller R.-W."/>
            <person name="Bruemmer F."/>
            <person name="Labrenz M."/>
            <person name="Spormann A.M."/>
            <person name="Op Den Camp H."/>
            <person name="Overmann J."/>
            <person name="Amann R."/>
            <person name="Jetten M.S.M."/>
            <person name="Mascher T."/>
            <person name="Medema M.H."/>
            <person name="Devos D.P."/>
            <person name="Kaster A.-K."/>
            <person name="Ovreas L."/>
            <person name="Rohde M."/>
            <person name="Galperin M.Y."/>
            <person name="Jogler C."/>
        </authorList>
    </citation>
    <scope>NUCLEOTIDE SEQUENCE [LARGE SCALE GENOMIC DNA]</scope>
    <source>
        <strain evidence="9 10">Pla52n</strain>
    </source>
</reference>
<sequence length="516" mass="57001">MSLQTTNPSGAFLFHVRRSLQAVTVPTPSATTDTRTAIHGVTFPATQAVSLQTPLVDGKASVPLTSDHAGAIAGPDPSTIRLISETAHDLRAPLNTIRESVRLVRDGELGRLTPSQNEFLSAAIDQCDCVDQMVDEMVHMQRLNSGFPRARRRWVALSEIKDAVSNTLRPWTLPRNVHILWDGPSDMSTQVFGDAAMLRRLVVNLVTNAIRVTAEGDPILVRMVPVSGGRMLRWSVVDQGSGISPADMEAIARDHSPSGSGGGLGLLIAKQLAAVHYSPLWIESRINTGTVVSFETCIGGPSSVARAWADWRRASEAAGKNENPPRVRSFVRQQYPPRDIYAPRRVRIDVPTVLVELREKESIRPAGRQIIIGGVDLGAATSLSVAAQFDEALHSAMAMGEMAYRVGQRSWTWVFQSDPQAVRQRIQHVERQARDRHAGLRLSWGQAINLGELNKHTAIRLSDFLVRQSLRASRRHISDADQVRLGTQPIVESSIATRRLDDEARRLDEYRRLNRR</sequence>
<feature type="domain" description="Histidine kinase" evidence="8">
    <location>
        <begin position="85"/>
        <end position="300"/>
    </location>
</feature>
<dbReference type="SUPFAM" id="SSF47384">
    <property type="entry name" value="Homodimeric domain of signal transducing histidine kinase"/>
    <property type="match status" value="1"/>
</dbReference>
<comment type="caution">
    <text evidence="9">The sequence shown here is derived from an EMBL/GenBank/DDBJ whole genome shotgun (WGS) entry which is preliminary data.</text>
</comment>
<dbReference type="GO" id="GO:0000156">
    <property type="term" value="F:phosphorelay response regulator activity"/>
    <property type="evidence" value="ECO:0007669"/>
    <property type="project" value="TreeGrafter"/>
</dbReference>
<dbReference type="GO" id="GO:0000155">
    <property type="term" value="F:phosphorelay sensor kinase activity"/>
    <property type="evidence" value="ECO:0007669"/>
    <property type="project" value="InterPro"/>
</dbReference>
<evidence type="ECO:0000256" key="7">
    <source>
        <dbReference type="ARBA" id="ARBA00023012"/>
    </source>
</evidence>
<dbReference type="InterPro" id="IPR036097">
    <property type="entry name" value="HisK_dim/P_sf"/>
</dbReference>
<keyword evidence="6" id="KW-0067">ATP-binding</keyword>
<dbReference type="PANTHER" id="PTHR42878:SF7">
    <property type="entry name" value="SENSOR HISTIDINE KINASE GLRK"/>
    <property type="match status" value="1"/>
</dbReference>
<proteinExistence type="predicted"/>
<keyword evidence="5 9" id="KW-0418">Kinase</keyword>
<evidence type="ECO:0000256" key="4">
    <source>
        <dbReference type="ARBA" id="ARBA00022741"/>
    </source>
</evidence>